<keyword evidence="3" id="KW-1185">Reference proteome</keyword>
<name>A0A7L6B3Q3_9ACTN</name>
<dbReference type="InterPro" id="IPR029045">
    <property type="entry name" value="ClpP/crotonase-like_dom_sf"/>
</dbReference>
<dbReference type="CDD" id="cd06558">
    <property type="entry name" value="crotonase-like"/>
    <property type="match status" value="1"/>
</dbReference>
<evidence type="ECO:0000313" key="3">
    <source>
        <dbReference type="Proteomes" id="UP000510844"/>
    </source>
</evidence>
<protein>
    <submittedName>
        <fullName evidence="2">Enoyl-CoA hydratase-related protein</fullName>
    </submittedName>
</protein>
<evidence type="ECO:0000256" key="1">
    <source>
        <dbReference type="RuleBase" id="RU003707"/>
    </source>
</evidence>
<dbReference type="InterPro" id="IPR001753">
    <property type="entry name" value="Enoyl-CoA_hydra/iso"/>
</dbReference>
<evidence type="ECO:0000313" key="2">
    <source>
        <dbReference type="EMBL" id="QLQ36576.1"/>
    </source>
</evidence>
<dbReference type="RefSeq" id="WP_181569091.1">
    <property type="nucleotide sequence ID" value="NZ_CP059322.2"/>
</dbReference>
<dbReference type="AlphaFoldDB" id="A0A7L6B3Q3"/>
<dbReference type="InterPro" id="IPR018376">
    <property type="entry name" value="Enoyl-CoA_hyd/isom_CS"/>
</dbReference>
<dbReference type="GO" id="GO:0003824">
    <property type="term" value="F:catalytic activity"/>
    <property type="evidence" value="ECO:0007669"/>
    <property type="project" value="InterPro"/>
</dbReference>
<reference evidence="3" key="1">
    <citation type="submission" date="2020-07" db="EMBL/GenBank/DDBJ databases">
        <title>A new Micromonospora strain with potent antibiotic activity isolated from the microbiome of a mid-Atlantic deep-sea sponge.</title>
        <authorList>
            <person name="Back C.R."/>
            <person name="Stennett H.L."/>
            <person name="Williams S.E."/>
            <person name="Wang L."/>
            <person name="Ojeda Gomez J."/>
            <person name="Abdulle O.M."/>
            <person name="Duffy T."/>
            <person name="Hendry K.R."/>
            <person name="Powell D."/>
            <person name="Stach J.E."/>
            <person name="Essex-Lopresti A.E."/>
            <person name="Willis C.L."/>
            <person name="Curnow P."/>
            <person name="Race P.R."/>
        </authorList>
    </citation>
    <scope>NUCLEOTIDE SEQUENCE [LARGE SCALE GENOMIC DNA]</scope>
    <source>
        <strain evidence="3">28ISP2-46</strain>
    </source>
</reference>
<accession>A0A7L6B3Q3</accession>
<dbReference type="KEGG" id="mfeu:H1D33_25420"/>
<dbReference type="EMBL" id="CP059322">
    <property type="protein sequence ID" value="QLQ36576.1"/>
    <property type="molecule type" value="Genomic_DNA"/>
</dbReference>
<dbReference type="SUPFAM" id="SSF52096">
    <property type="entry name" value="ClpP/crotonase"/>
    <property type="match status" value="1"/>
</dbReference>
<organism evidence="2 3">
    <name type="scientific">Micromonospora robiginosa</name>
    <dbReference type="NCBI Taxonomy" id="2749844"/>
    <lineage>
        <taxon>Bacteria</taxon>
        <taxon>Bacillati</taxon>
        <taxon>Actinomycetota</taxon>
        <taxon>Actinomycetes</taxon>
        <taxon>Micromonosporales</taxon>
        <taxon>Micromonosporaceae</taxon>
        <taxon>Micromonospora</taxon>
    </lineage>
</organism>
<proteinExistence type="inferred from homology"/>
<gene>
    <name evidence="2" type="ORF">H1D33_25420</name>
</gene>
<dbReference type="Proteomes" id="UP000510844">
    <property type="component" value="Chromosome"/>
</dbReference>
<dbReference type="PANTHER" id="PTHR43459">
    <property type="entry name" value="ENOYL-COA HYDRATASE"/>
    <property type="match status" value="1"/>
</dbReference>
<dbReference type="Pfam" id="PF00378">
    <property type="entry name" value="ECH_1"/>
    <property type="match status" value="1"/>
</dbReference>
<dbReference type="Gene3D" id="3.90.226.10">
    <property type="entry name" value="2-enoyl-CoA Hydratase, Chain A, domain 1"/>
    <property type="match status" value="1"/>
</dbReference>
<dbReference type="PANTHER" id="PTHR43459:SF1">
    <property type="entry name" value="EG:BACN32G11.4 PROTEIN"/>
    <property type="match status" value="1"/>
</dbReference>
<reference evidence="2 3" key="2">
    <citation type="journal article" date="2021" name="Mar. Drugs">
        <title>A New Micromonospora Strain with Antibiotic Activity Isolated from the Microbiome of a Mid-Atlantic Deep-Sea Sponge.</title>
        <authorList>
            <person name="Back C.R."/>
            <person name="Stennett H.L."/>
            <person name="Williams S.E."/>
            <person name="Wang L."/>
            <person name="Ojeda Gomez J."/>
            <person name="Abdulle O.M."/>
            <person name="Duffy T."/>
            <person name="Neal C."/>
            <person name="Mantell J."/>
            <person name="Jepson M.A."/>
            <person name="Hendry K.R."/>
            <person name="Powell D."/>
            <person name="Stach J.E.M."/>
            <person name="Essex-Lopresti A.E."/>
            <person name="Willis C.L."/>
            <person name="Curnow P."/>
            <person name="Race P.R."/>
        </authorList>
    </citation>
    <scope>NUCLEOTIDE SEQUENCE [LARGE SCALE GENOMIC DNA]</scope>
    <source>
        <strain evidence="2 3">28ISP2-46</strain>
    </source>
</reference>
<comment type="similarity">
    <text evidence="1">Belongs to the enoyl-CoA hydratase/isomerase family.</text>
</comment>
<sequence length="248" mass="25953">MSGPEVRLQVRDGVAVITLDAPERRNALTLAMATELVRTIALVDADPEVRSAVVRGSGGHFCAGAHRELLHDVAEDPADPRRYAALGVVYDSFFRLGRLGVPVVASVRGAAVGAGVNLLLAADVRVVGANTRIVAGFGAIGLHPGGGHLLLAAAALGRSGAAAMTLLNQELDGDGSVRAGLARECVADDEVDARAFALAAAAPADPELSRRVTASFRRSVGPTVVEWEQAMEAERAPQMWSLRRRAQR</sequence>
<dbReference type="PROSITE" id="PS00166">
    <property type="entry name" value="ENOYL_COA_HYDRATASE"/>
    <property type="match status" value="1"/>
</dbReference>